<evidence type="ECO:0000313" key="2">
    <source>
        <dbReference type="Proteomes" id="UP000616151"/>
    </source>
</evidence>
<dbReference type="EMBL" id="JAENHL010000007">
    <property type="protein sequence ID" value="MBK1869179.1"/>
    <property type="molecule type" value="Genomic_DNA"/>
</dbReference>
<dbReference type="Proteomes" id="UP000616151">
    <property type="component" value="Unassembled WGS sequence"/>
</dbReference>
<gene>
    <name evidence="1" type="ORF">JHL16_22655</name>
</gene>
<protein>
    <submittedName>
        <fullName evidence="1">YciI family protein</fullName>
    </submittedName>
</protein>
<proteinExistence type="predicted"/>
<keyword evidence="2" id="KW-1185">Reference proteome</keyword>
<evidence type="ECO:0000313" key="1">
    <source>
        <dbReference type="EMBL" id="MBK1869179.1"/>
    </source>
</evidence>
<comment type="caution">
    <text evidence="1">The sequence shown here is derived from an EMBL/GenBank/DDBJ whole genome shotgun (WGS) entry which is preliminary data.</text>
</comment>
<reference evidence="1" key="1">
    <citation type="submission" date="2021-01" db="EMBL/GenBank/DDBJ databases">
        <authorList>
            <person name="Sun Q."/>
        </authorList>
    </citation>
    <scope>NUCLEOTIDE SEQUENCE</scope>
    <source>
        <strain evidence="1">YIM B02566</strain>
    </source>
</reference>
<organism evidence="1 2">
    <name type="scientific">Taklimakanibacter albus</name>
    <dbReference type="NCBI Taxonomy" id="2800327"/>
    <lineage>
        <taxon>Bacteria</taxon>
        <taxon>Pseudomonadati</taxon>
        <taxon>Pseudomonadota</taxon>
        <taxon>Alphaproteobacteria</taxon>
        <taxon>Hyphomicrobiales</taxon>
        <taxon>Aestuariivirgaceae</taxon>
        <taxon>Taklimakanibacter</taxon>
    </lineage>
</organism>
<accession>A0ACC5R950</accession>
<sequence length="96" mass="10371">MLYALICTDKPNSVDLRMKERPGHIDYLNGLGTALKAAGPFTDEAGSPIGSLVIVEAKDRAGAEEIAKNDPYAKAGLFAAVEIRAWKWGLKNPEDK</sequence>
<name>A0ACC5R950_9HYPH</name>